<keyword evidence="1" id="KW-0833">Ubl conjugation pathway</keyword>
<dbReference type="Pfam" id="PF03556">
    <property type="entry name" value="Cullin_binding"/>
    <property type="match status" value="1"/>
</dbReference>
<dbReference type="GO" id="GO:0031624">
    <property type="term" value="F:ubiquitin conjugating enzyme binding"/>
    <property type="evidence" value="ECO:0007669"/>
    <property type="project" value="TreeGrafter"/>
</dbReference>
<dbReference type="GO" id="GO:0000151">
    <property type="term" value="C:ubiquitin ligase complex"/>
    <property type="evidence" value="ECO:0007669"/>
    <property type="project" value="TreeGrafter"/>
</dbReference>
<evidence type="ECO:0000313" key="5">
    <source>
        <dbReference type="Proteomes" id="UP001220324"/>
    </source>
</evidence>
<dbReference type="InterPro" id="IPR042460">
    <property type="entry name" value="DCN1-like_PONY"/>
</dbReference>
<name>A0AAD6CKM5_9EURO</name>
<gene>
    <name evidence="4" type="ORF">N7494_011869</name>
</gene>
<evidence type="ECO:0000256" key="1">
    <source>
        <dbReference type="ARBA" id="ARBA00022786"/>
    </source>
</evidence>
<dbReference type="Gene3D" id="1.10.8.10">
    <property type="entry name" value="DNA helicase RuvA subunit, C-terminal domain"/>
    <property type="match status" value="1"/>
</dbReference>
<evidence type="ECO:0000256" key="2">
    <source>
        <dbReference type="RuleBase" id="RU410713"/>
    </source>
</evidence>
<dbReference type="GO" id="GO:0097602">
    <property type="term" value="F:cullin family protein binding"/>
    <property type="evidence" value="ECO:0007669"/>
    <property type="project" value="TreeGrafter"/>
</dbReference>
<accession>A0AAD6CKM5</accession>
<dbReference type="Pfam" id="PF14555">
    <property type="entry name" value="UBA_4"/>
    <property type="match status" value="1"/>
</dbReference>
<dbReference type="AlphaFoldDB" id="A0AAD6CKM5"/>
<dbReference type="InterPro" id="IPR014764">
    <property type="entry name" value="DCN-prot"/>
</dbReference>
<dbReference type="PANTHER" id="PTHR12281:SF31">
    <property type="entry name" value="DCN1-LIKE PROTEIN 3"/>
    <property type="match status" value="1"/>
</dbReference>
<sequence length="277" mass="31923">MHRGINTTPSGPPLTEGQKETLKQFLEIAATRSSTAVEYLRKTKFDLGRAINMYYMDENKGNKALVAPLTKVFESYRDPDTDEEDQFGIDGAMKYFQDLEVALDEIVVLGVAELCQCPAMGEFTKEGFLNGWKLVGCSTISQMRKHIQTLRKEIPEQPTVFRRVYRYSFLLSRLQGQRGVQFEIAAEQWRLFFDESSGGIKGNTETSPWLDWWLEYMEKRGTKVISKDLWEQLEVFLRKALEDENLDFWDADAAWPGLIDEFVDFVKEKRGGTLKVV</sequence>
<dbReference type="Proteomes" id="UP001220324">
    <property type="component" value="Unassembled WGS sequence"/>
</dbReference>
<comment type="caution">
    <text evidence="4">The sequence shown here is derived from an EMBL/GenBank/DDBJ whole genome shotgun (WGS) entry which is preliminary data.</text>
</comment>
<dbReference type="SUPFAM" id="SSF46934">
    <property type="entry name" value="UBA-like"/>
    <property type="match status" value="1"/>
</dbReference>
<keyword evidence="5" id="KW-1185">Reference proteome</keyword>
<evidence type="ECO:0000313" key="4">
    <source>
        <dbReference type="EMBL" id="KAJ5525219.1"/>
    </source>
</evidence>
<evidence type="ECO:0000259" key="3">
    <source>
        <dbReference type="PROSITE" id="PS51229"/>
    </source>
</evidence>
<dbReference type="PANTHER" id="PTHR12281">
    <property type="entry name" value="RP42 RELATED"/>
    <property type="match status" value="1"/>
</dbReference>
<dbReference type="PROSITE" id="PS51229">
    <property type="entry name" value="DCUN1"/>
    <property type="match status" value="1"/>
</dbReference>
<protein>
    <recommendedName>
        <fullName evidence="2">Defective in cullin neddylation protein</fullName>
    </recommendedName>
</protein>
<proteinExistence type="predicted"/>
<organism evidence="4 5">
    <name type="scientific">Penicillium frequentans</name>
    <dbReference type="NCBI Taxonomy" id="3151616"/>
    <lineage>
        <taxon>Eukaryota</taxon>
        <taxon>Fungi</taxon>
        <taxon>Dikarya</taxon>
        <taxon>Ascomycota</taxon>
        <taxon>Pezizomycotina</taxon>
        <taxon>Eurotiomycetes</taxon>
        <taxon>Eurotiomycetidae</taxon>
        <taxon>Eurotiales</taxon>
        <taxon>Aspergillaceae</taxon>
        <taxon>Penicillium</taxon>
    </lineage>
</organism>
<dbReference type="InterPro" id="IPR009060">
    <property type="entry name" value="UBA-like_sf"/>
</dbReference>
<feature type="domain" description="DCUN1" evidence="3">
    <location>
        <begin position="64"/>
        <end position="267"/>
    </location>
</feature>
<dbReference type="GO" id="GO:0045116">
    <property type="term" value="P:protein neddylation"/>
    <property type="evidence" value="ECO:0007669"/>
    <property type="project" value="TreeGrafter"/>
</dbReference>
<dbReference type="EMBL" id="JAQIZZ010000008">
    <property type="protein sequence ID" value="KAJ5525219.1"/>
    <property type="molecule type" value="Genomic_DNA"/>
</dbReference>
<comment type="function">
    <text evidence="2">Neddylation of cullins play an essential role in the regulation of SCF-type complexes activity.</text>
</comment>
<reference evidence="4 5" key="1">
    <citation type="journal article" date="2023" name="IMA Fungus">
        <title>Comparative genomic study of the Penicillium genus elucidates a diverse pangenome and 15 lateral gene transfer events.</title>
        <authorList>
            <person name="Petersen C."/>
            <person name="Sorensen T."/>
            <person name="Nielsen M.R."/>
            <person name="Sondergaard T.E."/>
            <person name="Sorensen J.L."/>
            <person name="Fitzpatrick D.A."/>
            <person name="Frisvad J.C."/>
            <person name="Nielsen K.L."/>
        </authorList>
    </citation>
    <scope>NUCLEOTIDE SEQUENCE [LARGE SCALE GENOMIC DNA]</scope>
    <source>
        <strain evidence="4 5">IBT 35679</strain>
    </source>
</reference>
<dbReference type="InterPro" id="IPR005176">
    <property type="entry name" value="PONY_dom"/>
</dbReference>
<dbReference type="Gene3D" id="1.10.238.10">
    <property type="entry name" value="EF-hand"/>
    <property type="match status" value="1"/>
</dbReference>
<dbReference type="GO" id="GO:0032182">
    <property type="term" value="F:ubiquitin-like protein binding"/>
    <property type="evidence" value="ECO:0007669"/>
    <property type="project" value="TreeGrafter"/>
</dbReference>
<dbReference type="Gene3D" id="1.10.238.200">
    <property type="entry name" value="Cullin, PONY binding domain"/>
    <property type="match status" value="1"/>
</dbReference>